<dbReference type="GeneID" id="78358490"/>
<dbReference type="AlphaFoldDB" id="A0A369M8J6"/>
<accession>A0A369M8J6</accession>
<dbReference type="OrthoDB" id="3173487at2"/>
<dbReference type="PANTHER" id="PTHR34227">
    <property type="entry name" value="CHAPERONE PROTEIN YCDY"/>
    <property type="match status" value="1"/>
</dbReference>
<reference evidence="2 3" key="1">
    <citation type="journal article" date="2018" name="Elife">
        <title>Discovery and characterization of a prevalent human gut bacterial enzyme sufficient for the inactivation of a family of plant toxins.</title>
        <authorList>
            <person name="Koppel N."/>
            <person name="Bisanz J.E."/>
            <person name="Pandelia M.E."/>
            <person name="Turnbaugh P.J."/>
            <person name="Balskus E.P."/>
        </authorList>
    </citation>
    <scope>NUCLEOTIDE SEQUENCE [LARGE SCALE GENOMIC DNA]</scope>
    <source>
        <strain evidence="2 3">3C</strain>
    </source>
</reference>
<dbReference type="PANTHER" id="PTHR34227:SF1">
    <property type="entry name" value="DIMETHYL SULFOXIDE REDUCTASE CHAPERONE-RELATED"/>
    <property type="match status" value="1"/>
</dbReference>
<sequence>MGEGIDWRLHRAVGLSDLASLLATGFSFPDGKLAQALSNGAFLDDWRASIVDACGGESAGDVHLSSRCAAAFAETDEGLLRREYSRLFLAPGVDVPIWPYESPFLHRMVGAQGAPSLFRTRISMDVERCMAAAGVATVDLRREPVDSVFHELEFLAYLHACIGEALRVGNGDAEREWRDRLCSFANDHALKWLPAFMQKVAVFSHLEEYRAFARLGARYLGELATETGADIGIVSPASCKG</sequence>
<dbReference type="EMBL" id="PPTS01000001">
    <property type="protein sequence ID" value="RDB67237.1"/>
    <property type="molecule type" value="Genomic_DNA"/>
</dbReference>
<dbReference type="Gene3D" id="1.10.3480.10">
    <property type="entry name" value="TorD-like"/>
    <property type="match status" value="1"/>
</dbReference>
<dbReference type="InterPro" id="IPR050289">
    <property type="entry name" value="TorD/DmsD_chaperones"/>
</dbReference>
<evidence type="ECO:0000256" key="1">
    <source>
        <dbReference type="ARBA" id="ARBA00023186"/>
    </source>
</evidence>
<evidence type="ECO:0000313" key="3">
    <source>
        <dbReference type="Proteomes" id="UP000254000"/>
    </source>
</evidence>
<dbReference type="InterPro" id="IPR020945">
    <property type="entry name" value="DMSO/NO3_reduct_chaperone"/>
</dbReference>
<organism evidence="2 3">
    <name type="scientific">Gordonibacter pamelaeae</name>
    <dbReference type="NCBI Taxonomy" id="471189"/>
    <lineage>
        <taxon>Bacteria</taxon>
        <taxon>Bacillati</taxon>
        <taxon>Actinomycetota</taxon>
        <taxon>Coriobacteriia</taxon>
        <taxon>Eggerthellales</taxon>
        <taxon>Eggerthellaceae</taxon>
        <taxon>Gordonibacter</taxon>
    </lineage>
</organism>
<evidence type="ECO:0008006" key="4">
    <source>
        <dbReference type="Google" id="ProtNLM"/>
    </source>
</evidence>
<evidence type="ECO:0000313" key="2">
    <source>
        <dbReference type="EMBL" id="RDB67237.1"/>
    </source>
</evidence>
<dbReference type="InterPro" id="IPR036411">
    <property type="entry name" value="TorD-like_sf"/>
</dbReference>
<keyword evidence="1" id="KW-0143">Chaperone</keyword>
<keyword evidence="3" id="KW-1185">Reference proteome</keyword>
<protein>
    <recommendedName>
        <fullName evidence="4">Molecular chaperone TorD</fullName>
    </recommendedName>
</protein>
<name>A0A369M8J6_9ACTN</name>
<gene>
    <name evidence="2" type="ORF">C1877_02015</name>
</gene>
<dbReference type="RefSeq" id="WP_015540012.1">
    <property type="nucleotide sequence ID" value="NZ_CABMMS010000001.1"/>
</dbReference>
<dbReference type="Proteomes" id="UP000254000">
    <property type="component" value="Unassembled WGS sequence"/>
</dbReference>
<dbReference type="SUPFAM" id="SSF89155">
    <property type="entry name" value="TorD-like"/>
    <property type="match status" value="1"/>
</dbReference>
<comment type="caution">
    <text evidence="2">The sequence shown here is derived from an EMBL/GenBank/DDBJ whole genome shotgun (WGS) entry which is preliminary data.</text>
</comment>
<dbReference type="Pfam" id="PF02613">
    <property type="entry name" value="Nitrate_red_del"/>
    <property type="match status" value="1"/>
</dbReference>
<proteinExistence type="predicted"/>